<dbReference type="RefSeq" id="WP_189581043.1">
    <property type="nucleotide sequence ID" value="NZ_BMYF01000009.1"/>
</dbReference>
<proteinExistence type="predicted"/>
<dbReference type="EMBL" id="BMYF01000009">
    <property type="protein sequence ID" value="GHB37238.1"/>
    <property type="molecule type" value="Genomic_DNA"/>
</dbReference>
<name>A0A8J3G5L7_9BACT</name>
<feature type="domain" description="Methyltransferase FkbM" evidence="1">
    <location>
        <begin position="36"/>
        <end position="195"/>
    </location>
</feature>
<dbReference type="Pfam" id="PF05050">
    <property type="entry name" value="Methyltransf_21"/>
    <property type="match status" value="1"/>
</dbReference>
<reference evidence="2" key="2">
    <citation type="submission" date="2020-09" db="EMBL/GenBank/DDBJ databases">
        <authorList>
            <person name="Sun Q."/>
            <person name="Kim S."/>
        </authorList>
    </citation>
    <scope>NUCLEOTIDE SEQUENCE</scope>
    <source>
        <strain evidence="2">KCTC 23224</strain>
    </source>
</reference>
<dbReference type="InterPro" id="IPR006342">
    <property type="entry name" value="FkbM_mtfrase"/>
</dbReference>
<evidence type="ECO:0000313" key="3">
    <source>
        <dbReference type="Proteomes" id="UP000642809"/>
    </source>
</evidence>
<evidence type="ECO:0000313" key="2">
    <source>
        <dbReference type="EMBL" id="GHB37238.1"/>
    </source>
</evidence>
<comment type="caution">
    <text evidence="2">The sequence shown here is derived from an EMBL/GenBank/DDBJ whole genome shotgun (WGS) entry which is preliminary data.</text>
</comment>
<dbReference type="PANTHER" id="PTHR44843">
    <property type="entry name" value="METHYLTRANSFERASE"/>
    <property type="match status" value="1"/>
</dbReference>
<dbReference type="AlphaFoldDB" id="A0A8J3G5L7"/>
<reference evidence="2" key="1">
    <citation type="journal article" date="2014" name="Int. J. Syst. Evol. Microbiol.">
        <title>Complete genome sequence of Corynebacterium casei LMG S-19264T (=DSM 44701T), isolated from a smear-ripened cheese.</title>
        <authorList>
            <consortium name="US DOE Joint Genome Institute (JGI-PGF)"/>
            <person name="Walter F."/>
            <person name="Albersmeier A."/>
            <person name="Kalinowski J."/>
            <person name="Ruckert C."/>
        </authorList>
    </citation>
    <scope>NUCLEOTIDE SEQUENCE</scope>
    <source>
        <strain evidence="2">KCTC 23224</strain>
    </source>
</reference>
<organism evidence="2 3">
    <name type="scientific">Mongoliitalea lutea</name>
    <dbReference type="NCBI Taxonomy" id="849756"/>
    <lineage>
        <taxon>Bacteria</taxon>
        <taxon>Pseudomonadati</taxon>
        <taxon>Bacteroidota</taxon>
        <taxon>Cytophagia</taxon>
        <taxon>Cytophagales</taxon>
        <taxon>Cyclobacteriaceae</taxon>
        <taxon>Mongoliitalea</taxon>
    </lineage>
</organism>
<dbReference type="PANTHER" id="PTHR44843:SF14">
    <property type="entry name" value="METHYLTRANSFERASE TYPE 11 DOMAIN-CONTAINING PROTEIN"/>
    <property type="match status" value="1"/>
</dbReference>
<sequence>MLIVTQENSDTFQVKSHLKWISLKSRFRFGRKLFIDCGTNLGQGFEYFQKYFPLKDFDAVLIEPNPNCIKIIENKYGDNKKIEIIQKAAWINNSTLKFFGLVEDERGETSQGASVLEEHNGSMYKANKEASLEVEGFSFGDFLDKKSKEYEVIIVKLDIESAEYAVLDDIIKSGSIKNIDHIFVEFHSQYFDVNDRPKYLEKERLLIEKMKKMNVGVSIWI</sequence>
<protein>
    <recommendedName>
        <fullName evidence="1">Methyltransferase FkbM domain-containing protein</fullName>
    </recommendedName>
</protein>
<dbReference type="SUPFAM" id="SSF53335">
    <property type="entry name" value="S-adenosyl-L-methionine-dependent methyltransferases"/>
    <property type="match status" value="1"/>
</dbReference>
<gene>
    <name evidence="2" type="ORF">GCM10008106_18170</name>
</gene>
<keyword evidence="3" id="KW-1185">Reference proteome</keyword>
<evidence type="ECO:0000259" key="1">
    <source>
        <dbReference type="Pfam" id="PF05050"/>
    </source>
</evidence>
<dbReference type="NCBIfam" id="TIGR01444">
    <property type="entry name" value="fkbM_fam"/>
    <property type="match status" value="1"/>
</dbReference>
<accession>A0A8J3G5L7</accession>
<dbReference type="Gene3D" id="3.40.50.150">
    <property type="entry name" value="Vaccinia Virus protein VP39"/>
    <property type="match status" value="1"/>
</dbReference>
<dbReference type="Proteomes" id="UP000642809">
    <property type="component" value="Unassembled WGS sequence"/>
</dbReference>
<dbReference type="InterPro" id="IPR029063">
    <property type="entry name" value="SAM-dependent_MTases_sf"/>
</dbReference>